<feature type="transmembrane region" description="Helical" evidence="1">
    <location>
        <begin position="267"/>
        <end position="293"/>
    </location>
</feature>
<proteinExistence type="predicted"/>
<feature type="transmembrane region" description="Helical" evidence="1">
    <location>
        <begin position="15"/>
        <end position="34"/>
    </location>
</feature>
<feature type="transmembrane region" description="Helical" evidence="1">
    <location>
        <begin position="92"/>
        <end position="116"/>
    </location>
</feature>
<name>A0ABU3Q3Y0_9SPHN</name>
<sequence>MDTNTIAKPSWFQRFLLPGFAFKAVVIGGGYATGRELAEFFIPSGPWGGLIGILLAMMIWSLVCAITFAFARLTQAYDYRSMFRQLLGPFWIIFEISYLLFMILILAVVAAAAGAIGEQVFGLPPMAGTLLLIAAIVGVTTFGNQGAEQLFKYGTTFIYVVYGVFLVLAIASFGGLIGPALTSGVPTDGWVVGGVTYASYNVVAVVAVLPFLRRATSQRDALIAGALAGPLAMLPALIFFLCMAAFYPAIGAEALPSDFLLQRMGVPWFQIVFQLMIFVALLETGAGCVNAFNERIGEAMVDRGRPSLSPLGRLAIATPLLVGSAFGASQIGLVDLIATGYGAFGYIMLVVFVLPIVTIGVARVVRSKAPPLGPAPEHGPVGEVARD</sequence>
<dbReference type="EMBL" id="JAVUPU010000002">
    <property type="protein sequence ID" value="MDT9598132.1"/>
    <property type="molecule type" value="Genomic_DNA"/>
</dbReference>
<protein>
    <recommendedName>
        <fullName evidence="4">Membrane protein YkvI</fullName>
    </recommendedName>
</protein>
<feature type="transmembrane region" description="Helical" evidence="1">
    <location>
        <begin position="343"/>
        <end position="365"/>
    </location>
</feature>
<evidence type="ECO:0000256" key="1">
    <source>
        <dbReference type="SAM" id="Phobius"/>
    </source>
</evidence>
<feature type="transmembrane region" description="Helical" evidence="1">
    <location>
        <begin position="122"/>
        <end position="144"/>
    </location>
</feature>
<feature type="transmembrane region" description="Helical" evidence="1">
    <location>
        <begin position="314"/>
        <end position="337"/>
    </location>
</feature>
<evidence type="ECO:0000313" key="3">
    <source>
        <dbReference type="Proteomes" id="UP001259572"/>
    </source>
</evidence>
<keyword evidence="3" id="KW-1185">Reference proteome</keyword>
<feature type="transmembrane region" description="Helical" evidence="1">
    <location>
        <begin position="46"/>
        <end position="71"/>
    </location>
</feature>
<organism evidence="2 3">
    <name type="scientific">Sphingosinicella rhizophila</name>
    <dbReference type="NCBI Taxonomy" id="3050082"/>
    <lineage>
        <taxon>Bacteria</taxon>
        <taxon>Pseudomonadati</taxon>
        <taxon>Pseudomonadota</taxon>
        <taxon>Alphaproteobacteria</taxon>
        <taxon>Sphingomonadales</taxon>
        <taxon>Sphingosinicellaceae</taxon>
        <taxon>Sphingosinicella</taxon>
    </lineage>
</organism>
<feature type="transmembrane region" description="Helical" evidence="1">
    <location>
        <begin position="221"/>
        <end position="247"/>
    </location>
</feature>
<accession>A0ABU3Q3Y0</accession>
<comment type="caution">
    <text evidence="2">The sequence shown here is derived from an EMBL/GenBank/DDBJ whole genome shotgun (WGS) entry which is preliminary data.</text>
</comment>
<evidence type="ECO:0008006" key="4">
    <source>
        <dbReference type="Google" id="ProtNLM"/>
    </source>
</evidence>
<keyword evidence="1" id="KW-0472">Membrane</keyword>
<keyword evidence="1" id="KW-0812">Transmembrane</keyword>
<reference evidence="2 3" key="1">
    <citation type="submission" date="2023-05" db="EMBL/GenBank/DDBJ databases">
        <authorList>
            <person name="Guo Y."/>
        </authorList>
    </citation>
    <scope>NUCLEOTIDE SEQUENCE [LARGE SCALE GENOMIC DNA]</scope>
    <source>
        <strain evidence="2 3">GR2756</strain>
    </source>
</reference>
<dbReference type="PANTHER" id="PTHR37814">
    <property type="entry name" value="CONSERVED MEMBRANE PROTEIN"/>
    <property type="match status" value="1"/>
</dbReference>
<feature type="transmembrane region" description="Helical" evidence="1">
    <location>
        <begin position="189"/>
        <end position="209"/>
    </location>
</feature>
<keyword evidence="1" id="KW-1133">Transmembrane helix</keyword>
<dbReference type="Proteomes" id="UP001259572">
    <property type="component" value="Unassembled WGS sequence"/>
</dbReference>
<dbReference type="PANTHER" id="PTHR37814:SF1">
    <property type="entry name" value="MEMBRANE PROTEIN"/>
    <property type="match status" value="1"/>
</dbReference>
<evidence type="ECO:0000313" key="2">
    <source>
        <dbReference type="EMBL" id="MDT9598132.1"/>
    </source>
</evidence>
<dbReference type="InterPro" id="IPR038728">
    <property type="entry name" value="YkvI-like"/>
</dbReference>
<dbReference type="RefSeq" id="WP_315723910.1">
    <property type="nucleotide sequence ID" value="NZ_JAVUPU010000002.1"/>
</dbReference>
<gene>
    <name evidence="2" type="ORF">RQX22_04100</name>
</gene>
<feature type="transmembrane region" description="Helical" evidence="1">
    <location>
        <begin position="156"/>
        <end position="177"/>
    </location>
</feature>